<dbReference type="Pfam" id="PF05990">
    <property type="entry name" value="DUF900"/>
    <property type="match status" value="1"/>
</dbReference>
<feature type="chain" id="PRO_5011758483" evidence="1">
    <location>
        <begin position="22"/>
        <end position="418"/>
    </location>
</feature>
<evidence type="ECO:0000313" key="3">
    <source>
        <dbReference type="Proteomes" id="UP000199706"/>
    </source>
</evidence>
<evidence type="ECO:0000313" key="2">
    <source>
        <dbReference type="EMBL" id="SDG68425.1"/>
    </source>
</evidence>
<name>A0A1G7W8V1_9BURK</name>
<dbReference type="Gene3D" id="3.40.50.1820">
    <property type="entry name" value="alpha/beta hydrolase"/>
    <property type="match status" value="1"/>
</dbReference>
<dbReference type="PANTHER" id="PTHR36513">
    <property type="entry name" value="ABC TRANSMEMBRANE TYPE-1 DOMAIN-CONTAINING PROTEIN"/>
    <property type="match status" value="1"/>
</dbReference>
<dbReference type="PROSITE" id="PS51257">
    <property type="entry name" value="PROKAR_LIPOPROTEIN"/>
    <property type="match status" value="1"/>
</dbReference>
<feature type="signal peptide" evidence="1">
    <location>
        <begin position="1"/>
        <end position="21"/>
    </location>
</feature>
<keyword evidence="1" id="KW-0732">Signal</keyword>
<dbReference type="SUPFAM" id="SSF53474">
    <property type="entry name" value="alpha/beta-Hydrolases"/>
    <property type="match status" value="1"/>
</dbReference>
<dbReference type="PANTHER" id="PTHR36513:SF1">
    <property type="entry name" value="TRANSMEMBRANE PROTEIN"/>
    <property type="match status" value="1"/>
</dbReference>
<organism evidence="2 3">
    <name type="scientific">Paraburkholderia phenazinium</name>
    <dbReference type="NCBI Taxonomy" id="60549"/>
    <lineage>
        <taxon>Bacteria</taxon>
        <taxon>Pseudomonadati</taxon>
        <taxon>Pseudomonadota</taxon>
        <taxon>Betaproteobacteria</taxon>
        <taxon>Burkholderiales</taxon>
        <taxon>Burkholderiaceae</taxon>
        <taxon>Paraburkholderia</taxon>
    </lineage>
</organism>
<dbReference type="InterPro" id="IPR029058">
    <property type="entry name" value="AB_hydrolase_fold"/>
</dbReference>
<protein>
    <submittedName>
        <fullName evidence="2">Esterase/lipase superfamily enzyme</fullName>
    </submittedName>
</protein>
<sequence length="418" mass="45788">MKRGIKALITLGSVIILAACATRLSVTGNRGTESELSNIVQIPPINPGPTTQAIDYPVLYGTNRIPIYAAGATGGEASTEYGSARDLTLHYGRVWVTIPKHHQIKPEESWWSDFKKGANPRLTISRVEPAQSEQEFVGWAANAIASSAGSNDDYIVVYIHGYNDSFKDAAESAAQLGADLGIPPNRMFMFSWPARGELADYTFDEATVDASEQFLREFFMELSKKVAPGKKIHVVAHSMGNRALLRVVDALLHGYDKEKIHFGQIVLAAADVDREVFANMGQEFAQVADRTTVYLSPYDFAVGASQFFHQYPRVGCGTRPQVDISGIDSVVSMLDNDFPGHGYIEDALPVLTDLQSLFVAGTPKRPVGDVWKVYPGPTGNSEYWVVTAKPSWIPRIRACVTENTLVVSPTSISLSEWK</sequence>
<dbReference type="Proteomes" id="UP000199706">
    <property type="component" value="Unassembled WGS sequence"/>
</dbReference>
<proteinExistence type="predicted"/>
<gene>
    <name evidence="2" type="ORF">SAMN05216466_104455</name>
</gene>
<accession>A0A1G7W8V1</accession>
<dbReference type="InterPro" id="IPR010297">
    <property type="entry name" value="DUF900_hydrolase"/>
</dbReference>
<dbReference type="RefSeq" id="WP_175773185.1">
    <property type="nucleotide sequence ID" value="NZ_CADERL010000034.1"/>
</dbReference>
<reference evidence="2 3" key="1">
    <citation type="submission" date="2016-10" db="EMBL/GenBank/DDBJ databases">
        <authorList>
            <person name="de Groot N.N."/>
        </authorList>
    </citation>
    <scope>NUCLEOTIDE SEQUENCE [LARGE SCALE GENOMIC DNA]</scope>
    <source>
        <strain evidence="2 3">LMG 2247</strain>
    </source>
</reference>
<dbReference type="AlphaFoldDB" id="A0A1G7W8V1"/>
<evidence type="ECO:0000256" key="1">
    <source>
        <dbReference type="SAM" id="SignalP"/>
    </source>
</evidence>
<dbReference type="EMBL" id="FNCJ01000004">
    <property type="protein sequence ID" value="SDG68425.1"/>
    <property type="molecule type" value="Genomic_DNA"/>
</dbReference>